<comment type="caution">
    <text evidence="1">The sequence shown here is derived from an EMBL/GenBank/DDBJ whole genome shotgun (WGS) entry which is preliminary data.</text>
</comment>
<reference evidence="1 2" key="1">
    <citation type="journal article" date="2021" name="Nat. Plants">
        <title>The Taxus genome provides insights into paclitaxel biosynthesis.</title>
        <authorList>
            <person name="Xiong X."/>
            <person name="Gou J."/>
            <person name="Liao Q."/>
            <person name="Li Y."/>
            <person name="Zhou Q."/>
            <person name="Bi G."/>
            <person name="Li C."/>
            <person name="Du R."/>
            <person name="Wang X."/>
            <person name="Sun T."/>
            <person name="Guo L."/>
            <person name="Liang H."/>
            <person name="Lu P."/>
            <person name="Wu Y."/>
            <person name="Zhang Z."/>
            <person name="Ro D.K."/>
            <person name="Shang Y."/>
            <person name="Huang S."/>
            <person name="Yan J."/>
        </authorList>
    </citation>
    <scope>NUCLEOTIDE SEQUENCE [LARGE SCALE GENOMIC DNA]</scope>
    <source>
        <strain evidence="1">Ta-2019</strain>
    </source>
</reference>
<feature type="non-terminal residue" evidence="1">
    <location>
        <position position="57"/>
    </location>
</feature>
<proteinExistence type="predicted"/>
<name>A0AA38FA46_TAXCH</name>
<evidence type="ECO:0000313" key="1">
    <source>
        <dbReference type="EMBL" id="KAH9294908.1"/>
    </source>
</evidence>
<sequence>MSKEKTKDAMKKDVVDNIQYLVGKEVKHSVDEVLKEVKGSTSIGNKYRSMGGAPSLE</sequence>
<dbReference type="EMBL" id="JAHRHJ020000011">
    <property type="protein sequence ID" value="KAH9294908.1"/>
    <property type="molecule type" value="Genomic_DNA"/>
</dbReference>
<gene>
    <name evidence="1" type="ORF">KI387_038496</name>
</gene>
<organism evidence="1 2">
    <name type="scientific">Taxus chinensis</name>
    <name type="common">Chinese yew</name>
    <name type="synonym">Taxus wallichiana var. chinensis</name>
    <dbReference type="NCBI Taxonomy" id="29808"/>
    <lineage>
        <taxon>Eukaryota</taxon>
        <taxon>Viridiplantae</taxon>
        <taxon>Streptophyta</taxon>
        <taxon>Embryophyta</taxon>
        <taxon>Tracheophyta</taxon>
        <taxon>Spermatophyta</taxon>
        <taxon>Pinopsida</taxon>
        <taxon>Pinidae</taxon>
        <taxon>Conifers II</taxon>
        <taxon>Cupressales</taxon>
        <taxon>Taxaceae</taxon>
        <taxon>Taxus</taxon>
    </lineage>
</organism>
<protein>
    <submittedName>
        <fullName evidence="1">Uncharacterized protein</fullName>
    </submittedName>
</protein>
<keyword evidence="2" id="KW-1185">Reference proteome</keyword>
<evidence type="ECO:0000313" key="2">
    <source>
        <dbReference type="Proteomes" id="UP000824469"/>
    </source>
</evidence>
<dbReference type="AlphaFoldDB" id="A0AA38FA46"/>
<accession>A0AA38FA46</accession>
<dbReference type="Proteomes" id="UP000824469">
    <property type="component" value="Unassembled WGS sequence"/>
</dbReference>